<dbReference type="Proteomes" id="UP000003732">
    <property type="component" value="Unassembled WGS sequence"/>
</dbReference>
<dbReference type="EMBL" id="AEUT02000001">
    <property type="protein sequence ID" value="EGE53062.1"/>
    <property type="molecule type" value="Genomic_DNA"/>
</dbReference>
<dbReference type="Gene3D" id="3.40.630.30">
    <property type="match status" value="1"/>
</dbReference>
<dbReference type="PANTHER" id="PTHR43792">
    <property type="entry name" value="GNAT FAMILY, PUTATIVE (AFU_ORTHOLOGUE AFUA_3G00765)-RELATED-RELATED"/>
    <property type="match status" value="1"/>
</dbReference>
<gene>
    <name evidence="2" type="ORF">SPB_1380</name>
</gene>
<reference evidence="2 3" key="1">
    <citation type="submission" date="2011-02" db="EMBL/GenBank/DDBJ databases">
        <authorList>
            <person name="Stanhope M.J."/>
            <person name="Durkin A.S."/>
            <person name="Hostetler J."/>
            <person name="Kim M."/>
            <person name="Radune D."/>
            <person name="Singh I."/>
            <person name="Town C.D."/>
        </authorList>
    </citation>
    <scope>NUCLEOTIDE SEQUENCE [LARGE SCALE GENOMIC DNA]</scope>
    <source>
        <strain evidence="2 3">NCFD 2020</strain>
    </source>
</reference>
<evidence type="ECO:0000313" key="3">
    <source>
        <dbReference type="Proteomes" id="UP000003732"/>
    </source>
</evidence>
<organism evidence="2 3">
    <name type="scientific">Streptococcus parauberis NCFD 2020</name>
    <dbReference type="NCBI Taxonomy" id="873447"/>
    <lineage>
        <taxon>Bacteria</taxon>
        <taxon>Bacillati</taxon>
        <taxon>Bacillota</taxon>
        <taxon>Bacilli</taxon>
        <taxon>Lactobacillales</taxon>
        <taxon>Streptococcaceae</taxon>
        <taxon>Streptococcus</taxon>
    </lineage>
</organism>
<proteinExistence type="predicted"/>
<dbReference type="PROSITE" id="PS51186">
    <property type="entry name" value="GNAT"/>
    <property type="match status" value="1"/>
</dbReference>
<dbReference type="RefSeq" id="WP_003102405.1">
    <property type="nucleotide sequence ID" value="NZ_AEUT02000001.1"/>
</dbReference>
<dbReference type="GeneID" id="61421012"/>
<evidence type="ECO:0000313" key="2">
    <source>
        <dbReference type="EMBL" id="EGE53062.1"/>
    </source>
</evidence>
<dbReference type="PANTHER" id="PTHR43792:SF13">
    <property type="entry name" value="ACETYLTRANSFERASE"/>
    <property type="match status" value="1"/>
</dbReference>
<comment type="caution">
    <text evidence="2">The sequence shown here is derived from an EMBL/GenBank/DDBJ whole genome shotgun (WGS) entry which is preliminary data.</text>
</comment>
<feature type="domain" description="N-acetyltransferase" evidence="1">
    <location>
        <begin position="1"/>
        <end position="98"/>
    </location>
</feature>
<accession>F1YXQ1</accession>
<dbReference type="InterPro" id="IPR000182">
    <property type="entry name" value="GNAT_dom"/>
</dbReference>
<evidence type="ECO:0000259" key="1">
    <source>
        <dbReference type="PROSITE" id="PS51186"/>
    </source>
</evidence>
<dbReference type="InterPro" id="IPR051531">
    <property type="entry name" value="N-acetyltransferase"/>
</dbReference>
<dbReference type="SUPFAM" id="SSF55729">
    <property type="entry name" value="Acyl-CoA N-acyltransferases (Nat)"/>
    <property type="match status" value="1"/>
</dbReference>
<dbReference type="AlphaFoldDB" id="F1YXQ1"/>
<protein>
    <submittedName>
        <fullName evidence="2">Acetyltransferase, GNAT family</fullName>
    </submittedName>
</protein>
<dbReference type="InterPro" id="IPR016181">
    <property type="entry name" value="Acyl_CoA_acyltransferase"/>
</dbReference>
<dbReference type="HOGENOM" id="CLU_2332479_0_0_9"/>
<keyword evidence="2" id="KW-0808">Transferase</keyword>
<sequence>MIELNDDAQDRVGDLCFKGLKSGGQVEIGYCLIDTYWNKGYATEAVDVIVKWALNQPGVKYVEAEAEPDNIASIRVLEKNNFVLTGEMGEEGPKYIFH</sequence>
<dbReference type="eggNOG" id="COG1670">
    <property type="taxonomic scope" value="Bacteria"/>
</dbReference>
<dbReference type="GO" id="GO:0016747">
    <property type="term" value="F:acyltransferase activity, transferring groups other than amino-acyl groups"/>
    <property type="evidence" value="ECO:0007669"/>
    <property type="project" value="InterPro"/>
</dbReference>
<dbReference type="Pfam" id="PF13302">
    <property type="entry name" value="Acetyltransf_3"/>
    <property type="match status" value="1"/>
</dbReference>
<name>F1YXQ1_9STRE</name>